<keyword evidence="4" id="KW-1185">Reference proteome</keyword>
<feature type="compositionally biased region" description="Polar residues" evidence="1">
    <location>
        <begin position="31"/>
        <end position="40"/>
    </location>
</feature>
<dbReference type="EMBL" id="JAGEUA010000006">
    <property type="protein sequence ID" value="KAL0973811.1"/>
    <property type="molecule type" value="Genomic_DNA"/>
</dbReference>
<feature type="region of interest" description="Disordered" evidence="1">
    <location>
        <begin position="133"/>
        <end position="152"/>
    </location>
</feature>
<sequence length="364" mass="41001">MEHCLSAVVSNMEESERREKITCPESESNDRASANASYVSEQPEGNDDEVDDIAAKLDVTSDKFDPLLVLYPPAVPIPYPDVKCFNNIAEYESFLKGGRGRAKPENVEKKQRKARKGVADPERMERLKKLMVNNPTGEDGDEGTSRTARRGRMQKSIKNVLTRMPLHTGSPLGALHRCVEERIRVKVHIRTFKGLRGVCSGFIVAFDKFWNMAMVDVDETYREPLLGEALYHEKALTVTRLFDKLKLQEGAELRECEEKKQRDKRKSKPLPPLPGIQTQTRDSKRDPSIQDPRLSRATAGPPNIDARGVSVALDKTQEVQEVTGQRKGSKTKEGTQPYGKVQTRHVNQLFVRGENVLLVNIQPL</sequence>
<dbReference type="InterPro" id="IPR001163">
    <property type="entry name" value="Sm_dom_euk/arc"/>
</dbReference>
<evidence type="ECO:0000313" key="4">
    <source>
        <dbReference type="Proteomes" id="UP001557470"/>
    </source>
</evidence>
<dbReference type="AlphaFoldDB" id="A0ABD0WLE1"/>
<evidence type="ECO:0000256" key="1">
    <source>
        <dbReference type="SAM" id="MobiDB-lite"/>
    </source>
</evidence>
<dbReference type="SUPFAM" id="SSF50182">
    <property type="entry name" value="Sm-like ribonucleoproteins"/>
    <property type="match status" value="1"/>
</dbReference>
<feature type="region of interest" description="Disordered" evidence="1">
    <location>
        <begin position="98"/>
        <end position="120"/>
    </location>
</feature>
<dbReference type="Proteomes" id="UP001557470">
    <property type="component" value="Unassembled WGS sequence"/>
</dbReference>
<feature type="region of interest" description="Disordered" evidence="1">
    <location>
        <begin position="255"/>
        <end position="306"/>
    </location>
</feature>
<dbReference type="CDD" id="cd01739">
    <property type="entry name" value="LSm11_M"/>
    <property type="match status" value="1"/>
</dbReference>
<comment type="caution">
    <text evidence="3">The sequence shown here is derived from an EMBL/GenBank/DDBJ whole genome shotgun (WGS) entry which is preliminary data.</text>
</comment>
<feature type="region of interest" description="Disordered" evidence="1">
    <location>
        <begin position="1"/>
        <end position="48"/>
    </location>
</feature>
<gene>
    <name evidence="3" type="ORF">UPYG_G00211460</name>
</gene>
<evidence type="ECO:0000313" key="3">
    <source>
        <dbReference type="EMBL" id="KAL0973811.1"/>
    </source>
</evidence>
<name>A0ABD0WLE1_UMBPY</name>
<feature type="region of interest" description="Disordered" evidence="1">
    <location>
        <begin position="319"/>
        <end position="338"/>
    </location>
</feature>
<dbReference type="Gene3D" id="2.30.30.100">
    <property type="match status" value="1"/>
</dbReference>
<dbReference type="InterPro" id="IPR034109">
    <property type="entry name" value="Lsm11_M"/>
</dbReference>
<dbReference type="SMART" id="SM00651">
    <property type="entry name" value="Sm"/>
    <property type="match status" value="1"/>
</dbReference>
<dbReference type="InterPro" id="IPR010920">
    <property type="entry name" value="LSM_dom_sf"/>
</dbReference>
<evidence type="ECO:0000259" key="2">
    <source>
        <dbReference type="SMART" id="SM00651"/>
    </source>
</evidence>
<proteinExistence type="predicted"/>
<feature type="domain" description="Sm" evidence="2">
    <location>
        <begin position="173"/>
        <end position="361"/>
    </location>
</feature>
<accession>A0ABD0WLE1</accession>
<protein>
    <recommendedName>
        <fullName evidence="2">Sm domain-containing protein</fullName>
    </recommendedName>
</protein>
<organism evidence="3 4">
    <name type="scientific">Umbra pygmaea</name>
    <name type="common">Eastern mudminnow</name>
    <dbReference type="NCBI Taxonomy" id="75934"/>
    <lineage>
        <taxon>Eukaryota</taxon>
        <taxon>Metazoa</taxon>
        <taxon>Chordata</taxon>
        <taxon>Craniata</taxon>
        <taxon>Vertebrata</taxon>
        <taxon>Euteleostomi</taxon>
        <taxon>Actinopterygii</taxon>
        <taxon>Neopterygii</taxon>
        <taxon>Teleostei</taxon>
        <taxon>Protacanthopterygii</taxon>
        <taxon>Esociformes</taxon>
        <taxon>Umbridae</taxon>
        <taxon>Umbra</taxon>
    </lineage>
</organism>
<dbReference type="InterPro" id="IPR039267">
    <property type="entry name" value="Lsm11"/>
</dbReference>
<reference evidence="3 4" key="1">
    <citation type="submission" date="2024-06" db="EMBL/GenBank/DDBJ databases">
        <authorList>
            <person name="Pan Q."/>
            <person name="Wen M."/>
            <person name="Jouanno E."/>
            <person name="Zahm M."/>
            <person name="Klopp C."/>
            <person name="Cabau C."/>
            <person name="Louis A."/>
            <person name="Berthelot C."/>
            <person name="Parey E."/>
            <person name="Roest Crollius H."/>
            <person name="Montfort J."/>
            <person name="Robinson-Rechavi M."/>
            <person name="Bouchez O."/>
            <person name="Lampietro C."/>
            <person name="Lopez Roques C."/>
            <person name="Donnadieu C."/>
            <person name="Postlethwait J."/>
            <person name="Bobe J."/>
            <person name="Verreycken H."/>
            <person name="Guiguen Y."/>
        </authorList>
    </citation>
    <scope>NUCLEOTIDE SEQUENCE [LARGE SCALE GENOMIC DNA]</scope>
    <source>
        <strain evidence="3">Up_M1</strain>
        <tissue evidence="3">Testis</tissue>
    </source>
</reference>
<dbReference type="PANTHER" id="PTHR21415">
    <property type="entry name" value="U7 SNRNA-ASSOCIATED SM-LIKE PROTEIN LSM11"/>
    <property type="match status" value="1"/>
</dbReference>
<dbReference type="PANTHER" id="PTHR21415:SF1">
    <property type="entry name" value="U7 SNRNA-ASSOCIATED SM-LIKE PROTEIN LSM11"/>
    <property type="match status" value="1"/>
</dbReference>